<dbReference type="GO" id="GO:0042861">
    <property type="term" value="P:achromobactin biosynthetic process"/>
    <property type="evidence" value="ECO:0000316"/>
    <property type="project" value="ASAP"/>
</dbReference>
<proteinExistence type="inferred from homology"/>
<dbReference type="InterPro" id="IPR005814">
    <property type="entry name" value="Aminotrans_3"/>
</dbReference>
<dbReference type="PIRSF" id="PIRSF000521">
    <property type="entry name" value="Transaminase_4ab_Lys_Orn"/>
    <property type="match status" value="1"/>
</dbReference>
<dbReference type="KEGG" id="ddd:Dda3937_02856"/>
<dbReference type="STRING" id="198628.Dda3937_02856"/>
<comment type="cofactor">
    <cofactor evidence="1">
        <name>pyridoxal 5'-phosphate</name>
        <dbReference type="ChEBI" id="CHEBI:597326"/>
    </cofactor>
</comment>
<dbReference type="SUPFAM" id="SSF53383">
    <property type="entry name" value="PLP-dependent transferases"/>
    <property type="match status" value="1"/>
</dbReference>
<keyword evidence="3 7" id="KW-0032">Aminotransferase</keyword>
<dbReference type="Pfam" id="PF00202">
    <property type="entry name" value="Aminotran_3"/>
    <property type="match status" value="1"/>
</dbReference>
<dbReference type="InterPro" id="IPR015422">
    <property type="entry name" value="PyrdxlP-dep_Trfase_small"/>
</dbReference>
<evidence type="ECO:0000256" key="4">
    <source>
        <dbReference type="ARBA" id="ARBA00022679"/>
    </source>
</evidence>
<dbReference type="InterPro" id="IPR049704">
    <property type="entry name" value="Aminotrans_3_PPA_site"/>
</dbReference>
<evidence type="ECO:0000256" key="5">
    <source>
        <dbReference type="ARBA" id="ARBA00022898"/>
    </source>
</evidence>
<protein>
    <submittedName>
        <fullName evidence="7">4-aminobutyrate aminotransferase</fullName>
        <ecNumber evidence="7">2.6.1.19</ecNumber>
    </submittedName>
</protein>
<dbReference type="CDD" id="cd00610">
    <property type="entry name" value="OAT_like"/>
    <property type="match status" value="1"/>
</dbReference>
<dbReference type="eggNOG" id="COG0160">
    <property type="taxonomic scope" value="Bacteria"/>
</dbReference>
<dbReference type="PANTHER" id="PTHR43552">
    <property type="entry name" value="DIAMINOBUTYRATE--2-OXOGLUTARATE AMINOTRANSFERASE"/>
    <property type="match status" value="1"/>
</dbReference>
<organism evidence="7 8">
    <name type="scientific">Dickeya dadantii (strain 3937)</name>
    <name type="common">Erwinia chrysanthemi (strain 3937)</name>
    <dbReference type="NCBI Taxonomy" id="198628"/>
    <lineage>
        <taxon>Bacteria</taxon>
        <taxon>Pseudomonadati</taxon>
        <taxon>Pseudomonadota</taxon>
        <taxon>Gammaproteobacteria</taxon>
        <taxon>Enterobacterales</taxon>
        <taxon>Pectobacteriaceae</taxon>
        <taxon>Dickeya</taxon>
    </lineage>
</organism>
<evidence type="ECO:0000256" key="1">
    <source>
        <dbReference type="ARBA" id="ARBA00001933"/>
    </source>
</evidence>
<evidence type="ECO:0000256" key="6">
    <source>
        <dbReference type="RuleBase" id="RU003560"/>
    </source>
</evidence>
<evidence type="ECO:0000256" key="2">
    <source>
        <dbReference type="ARBA" id="ARBA00008954"/>
    </source>
</evidence>
<dbReference type="PANTHER" id="PTHR43552:SF1">
    <property type="entry name" value="DIAMINOBUTYRATE--2-OXOGLUTARATE AMINOTRANSFERASE"/>
    <property type="match status" value="1"/>
</dbReference>
<dbReference type="NCBIfam" id="TIGR00709">
    <property type="entry name" value="dat"/>
    <property type="match status" value="1"/>
</dbReference>
<accession>E0SIE8</accession>
<keyword evidence="8" id="KW-1185">Reference proteome</keyword>
<dbReference type="GO" id="GO:0030170">
    <property type="term" value="F:pyridoxal phosphate binding"/>
    <property type="evidence" value="ECO:0007669"/>
    <property type="project" value="InterPro"/>
</dbReference>
<dbReference type="Gene3D" id="3.40.640.10">
    <property type="entry name" value="Type I PLP-dependent aspartate aminotransferase-like (Major domain)"/>
    <property type="match status" value="1"/>
</dbReference>
<name>E0SIE8_DICD3</name>
<dbReference type="Gene3D" id="3.90.1150.10">
    <property type="entry name" value="Aspartate Aminotransferase, domain 1"/>
    <property type="match status" value="1"/>
</dbReference>
<keyword evidence="5 6" id="KW-0663">Pyridoxal phosphate</keyword>
<dbReference type="Proteomes" id="UP000006859">
    <property type="component" value="Chromosome"/>
</dbReference>
<reference evidence="7 8" key="1">
    <citation type="journal article" date="2011" name="J. Bacteriol.">
        <title>Genome sequence of the plant-pathogenic bacterium Dickeya dadantii 3937.</title>
        <authorList>
            <person name="Glasner J.D."/>
            <person name="Yang C.H."/>
            <person name="Reverchon S."/>
            <person name="Hugouvieux-Cotte-Pattat N."/>
            <person name="Condemine G."/>
            <person name="Bohin J.P."/>
            <person name="Van Gijsegem F."/>
            <person name="Yang S."/>
            <person name="Franza T."/>
            <person name="Expert D."/>
            <person name="Plunkett G. III"/>
            <person name="San Francisco M.J."/>
            <person name="Charkowski A.O."/>
            <person name="Py B."/>
            <person name="Bell K."/>
            <person name="Rauscher L."/>
            <person name="Rodriguez-Palenzuela P."/>
            <person name="Toussaint A."/>
            <person name="Holeva M.C."/>
            <person name="He S.Y."/>
            <person name="Douet V."/>
            <person name="Boccara M."/>
            <person name="Blanco C."/>
            <person name="Toth I."/>
            <person name="Anderson B.D."/>
            <person name="Biehl B.S."/>
            <person name="Mau B."/>
            <person name="Flynn S.M."/>
            <person name="Barras F."/>
            <person name="Lindeberg M."/>
            <person name="Birch P.R."/>
            <person name="Tsuyumu S."/>
            <person name="Shi X."/>
            <person name="Hibbing M."/>
            <person name="Yap M.N."/>
            <person name="Carpentier M."/>
            <person name="Dassa E."/>
            <person name="Umehara M."/>
            <person name="Kim J.F."/>
            <person name="Rusch M."/>
            <person name="Soni P."/>
            <person name="Mayhew G.F."/>
            <person name="Fouts D.E."/>
            <person name="Gill S.R."/>
            <person name="Blattner F.R."/>
            <person name="Keen N.T."/>
            <person name="Perna N.T."/>
        </authorList>
    </citation>
    <scope>NUCLEOTIDE SEQUENCE [LARGE SCALE GENOMIC DNA]</scope>
    <source>
        <strain evidence="7 8">3937</strain>
    </source>
</reference>
<dbReference type="EC" id="2.6.1.19" evidence="7"/>
<dbReference type="FunFam" id="3.40.640.10:FF:000004">
    <property type="entry name" value="Acetylornithine aminotransferase"/>
    <property type="match status" value="1"/>
</dbReference>
<dbReference type="InterPro" id="IPR015424">
    <property type="entry name" value="PyrdxlP-dep_Trfase"/>
</dbReference>
<dbReference type="EMBL" id="CP002038">
    <property type="protein sequence ID" value="ADM97829.1"/>
    <property type="molecule type" value="Genomic_DNA"/>
</dbReference>
<dbReference type="HOGENOM" id="CLU_016922_10_0_6"/>
<sequence>MLSLSISQGVKTMSETQFAVTDHVQRTNADYLERQGWFESNVRSYPRKLPLVIQKAQGVWVTDVDGNQYLDCLAGAGTLALGHNHPEVVSSIQEFLASGLPMHTLDLTTPLKDAFCETLLAQLPGGENQYCLQFCGPSGADAVEAALKLAKTYTGRGGIISFSGGYHGMTHGALAVTGNTGPKDAVQNLMPGVQFLPYPHEYRCPLGIGGDAGVQALSHYFTAFIEDVERGMSLPAAVIVEAVQGEGGVNPAPASWLQTLREVTRRHGILLIVDEVQAGFARTGTLFAFEQAGIEPDIIVMSKAVGGGLPMAVLGIRREFDVWKPGTHTGTFRGNQMAMATGKTTIDILLRDKLAAQAAARGDWLKQQFTQLQTRFPCLGQVRGRGLMLGIEIVDERQPAQTGGAYPLDAELALAIQQHCFRQGLLLERGGRQGNVVRLLPPLIITEEQCRSVVERFERALIEAVAQIRHP</sequence>
<dbReference type="NCBIfam" id="NF005386">
    <property type="entry name" value="PRK06931.1"/>
    <property type="match status" value="1"/>
</dbReference>
<dbReference type="GO" id="GO:0034386">
    <property type="term" value="F:4-aminobutyrate:2-oxoglutarate transaminase activity"/>
    <property type="evidence" value="ECO:0007669"/>
    <property type="project" value="UniProtKB-EC"/>
</dbReference>
<evidence type="ECO:0000313" key="8">
    <source>
        <dbReference type="Proteomes" id="UP000006859"/>
    </source>
</evidence>
<evidence type="ECO:0000256" key="3">
    <source>
        <dbReference type="ARBA" id="ARBA00022576"/>
    </source>
</evidence>
<dbReference type="InterPro" id="IPR004637">
    <property type="entry name" value="Dat"/>
</dbReference>
<evidence type="ECO:0000313" key="7">
    <source>
        <dbReference type="EMBL" id="ADM97829.1"/>
    </source>
</evidence>
<dbReference type="PROSITE" id="PS00600">
    <property type="entry name" value="AA_TRANSFER_CLASS_3"/>
    <property type="match status" value="1"/>
</dbReference>
<dbReference type="AlphaFoldDB" id="E0SIE8"/>
<comment type="similarity">
    <text evidence="2 6">Belongs to the class-III pyridoxal-phosphate-dependent aminotransferase family.</text>
</comment>
<gene>
    <name evidence="7" type="primary">acsF</name>
    <name evidence="7" type="ordered locus">Dda3937_02856</name>
</gene>
<dbReference type="InterPro" id="IPR015421">
    <property type="entry name" value="PyrdxlP-dep_Trfase_major"/>
</dbReference>
<keyword evidence="4 7" id="KW-0808">Transferase</keyword>